<evidence type="ECO:0000313" key="4">
    <source>
        <dbReference type="EMBL" id="GAA0964276.1"/>
    </source>
</evidence>
<dbReference type="RefSeq" id="WP_344244736.1">
    <property type="nucleotide sequence ID" value="NZ_BAAAHH010000033.1"/>
</dbReference>
<dbReference type="SUPFAM" id="SSF53756">
    <property type="entry name" value="UDP-Glycosyltransferase/glycogen phosphorylase"/>
    <property type="match status" value="1"/>
</dbReference>
<protein>
    <submittedName>
        <fullName evidence="4">Glycosyltransferase family 4 protein</fullName>
    </submittedName>
</protein>
<dbReference type="InterPro" id="IPR050194">
    <property type="entry name" value="Glycosyltransferase_grp1"/>
</dbReference>
<dbReference type="Proteomes" id="UP001500665">
    <property type="component" value="Unassembled WGS sequence"/>
</dbReference>
<organism evidence="4 5">
    <name type="scientific">Actinocorallia libanotica</name>
    <dbReference type="NCBI Taxonomy" id="46162"/>
    <lineage>
        <taxon>Bacteria</taxon>
        <taxon>Bacillati</taxon>
        <taxon>Actinomycetota</taxon>
        <taxon>Actinomycetes</taxon>
        <taxon>Streptosporangiales</taxon>
        <taxon>Thermomonosporaceae</taxon>
        <taxon>Actinocorallia</taxon>
    </lineage>
</organism>
<gene>
    <name evidence="4" type="ORF">GCM10009550_61780</name>
</gene>
<keyword evidence="5" id="KW-1185">Reference proteome</keyword>
<name>A0ABP4CEN6_9ACTN</name>
<evidence type="ECO:0000259" key="3">
    <source>
        <dbReference type="Pfam" id="PF13439"/>
    </source>
</evidence>
<dbReference type="PANTHER" id="PTHR45947">
    <property type="entry name" value="SULFOQUINOVOSYL TRANSFERASE SQD2"/>
    <property type="match status" value="1"/>
</dbReference>
<accession>A0ABP4CEN6</accession>
<dbReference type="Pfam" id="PF13439">
    <property type="entry name" value="Glyco_transf_4"/>
    <property type="match status" value="1"/>
</dbReference>
<comment type="caution">
    <text evidence="4">The sequence shown here is derived from an EMBL/GenBank/DDBJ whole genome shotgun (WGS) entry which is preliminary data.</text>
</comment>
<proteinExistence type="predicted"/>
<keyword evidence="1" id="KW-0328">Glycosyltransferase</keyword>
<dbReference type="EMBL" id="BAAAHH010000033">
    <property type="protein sequence ID" value="GAA0964276.1"/>
    <property type="molecule type" value="Genomic_DNA"/>
</dbReference>
<sequence length="368" mass="38707">MRVLHLAPYPPARDGIGAYARVLAAALADRGHETAVVAARPHPSSPPEVLGALGDPGLPEKIARFRPDLVHVQFAVPAFGLRVPAVLRLLRELDAPVVATLHEITRDTALLRAPGRLLYRRLASRCAALIVHTRDARAAAGSAELIPHFCAPPPPSTTTSDALRARFSLGSAPVVLAFGFIHVDKGLDVLADALRHVDDAMLVVAGAVRARDPLFKPMELRDRRHEREVRAALTRHGLAHRVVFTGHVPEAEVAAWFATAAVAVLPYRKAAQSGVAHLALASRTPLVATAVGGLPDLFSASGSATEPREAGEPSRGLLAPPGDAAELAKAIRTVLDGGGHPLQGLAPGPEEVAARTEALYERVLAGAV</sequence>
<dbReference type="PANTHER" id="PTHR45947:SF3">
    <property type="entry name" value="SULFOQUINOVOSYL TRANSFERASE SQD2"/>
    <property type="match status" value="1"/>
</dbReference>
<keyword evidence="2" id="KW-0808">Transferase</keyword>
<feature type="domain" description="Glycosyltransferase subfamily 4-like N-terminal" evidence="3">
    <location>
        <begin position="14"/>
        <end position="138"/>
    </location>
</feature>
<evidence type="ECO:0000256" key="2">
    <source>
        <dbReference type="ARBA" id="ARBA00022679"/>
    </source>
</evidence>
<dbReference type="Gene3D" id="3.40.50.2000">
    <property type="entry name" value="Glycogen Phosphorylase B"/>
    <property type="match status" value="2"/>
</dbReference>
<dbReference type="InterPro" id="IPR028098">
    <property type="entry name" value="Glyco_trans_4-like_N"/>
</dbReference>
<evidence type="ECO:0000256" key="1">
    <source>
        <dbReference type="ARBA" id="ARBA00022676"/>
    </source>
</evidence>
<reference evidence="5" key="1">
    <citation type="journal article" date="2019" name="Int. J. Syst. Evol. Microbiol.">
        <title>The Global Catalogue of Microorganisms (GCM) 10K type strain sequencing project: providing services to taxonomists for standard genome sequencing and annotation.</title>
        <authorList>
            <consortium name="The Broad Institute Genomics Platform"/>
            <consortium name="The Broad Institute Genome Sequencing Center for Infectious Disease"/>
            <person name="Wu L."/>
            <person name="Ma J."/>
        </authorList>
    </citation>
    <scope>NUCLEOTIDE SEQUENCE [LARGE SCALE GENOMIC DNA]</scope>
    <source>
        <strain evidence="5">JCM 10696</strain>
    </source>
</reference>
<evidence type="ECO:0000313" key="5">
    <source>
        <dbReference type="Proteomes" id="UP001500665"/>
    </source>
</evidence>
<dbReference type="Pfam" id="PF13692">
    <property type="entry name" value="Glyco_trans_1_4"/>
    <property type="match status" value="1"/>
</dbReference>